<reference evidence="2" key="1">
    <citation type="submission" date="2023-10" db="EMBL/GenBank/DDBJ databases">
        <authorList>
            <person name="Hackl T."/>
        </authorList>
    </citation>
    <scope>NUCLEOTIDE SEQUENCE</scope>
</reference>
<sequence length="89" mass="9579">MAEVCCESGANEVQLMAQDPDYTEQTKEILEKNGFTIVGQFGAGGFAEIDEESVVFSAFVEAPLKQIIADIARPTVIIGTTFGAFNDNE</sequence>
<accession>A0AAI8YR30</accession>
<name>A0AAI8YR30_9PEZI</name>
<dbReference type="Pfam" id="PF07985">
    <property type="entry name" value="SRR1"/>
    <property type="match status" value="1"/>
</dbReference>
<dbReference type="PANTHER" id="PTHR42080:SF1">
    <property type="entry name" value="SRR1-LIKE DOMAIN-CONTAINING PROTEIN"/>
    <property type="match status" value="1"/>
</dbReference>
<comment type="caution">
    <text evidence="2">The sequence shown here is derived from an EMBL/GenBank/DDBJ whole genome shotgun (WGS) entry which is preliminary data.</text>
</comment>
<dbReference type="AlphaFoldDB" id="A0AAI8YR30"/>
<protein>
    <submittedName>
        <fullName evidence="2">Uu.00g024470.m01.CDS01</fullName>
    </submittedName>
</protein>
<gene>
    <name evidence="2" type="ORF">KHLLAP_LOCUS14796</name>
</gene>
<dbReference type="InterPro" id="IPR012942">
    <property type="entry name" value="SRR1-like"/>
</dbReference>
<evidence type="ECO:0000259" key="1">
    <source>
        <dbReference type="Pfam" id="PF07985"/>
    </source>
</evidence>
<dbReference type="PANTHER" id="PTHR42080">
    <property type="entry name" value="SRR1 DOMAIN-CONTAINING PROTEIN"/>
    <property type="match status" value="1"/>
</dbReference>
<dbReference type="EMBL" id="CAUWAG010000020">
    <property type="protein sequence ID" value="CAJ2514328.1"/>
    <property type="molecule type" value="Genomic_DNA"/>
</dbReference>
<proteinExistence type="predicted"/>
<evidence type="ECO:0000313" key="3">
    <source>
        <dbReference type="Proteomes" id="UP001295740"/>
    </source>
</evidence>
<keyword evidence="3" id="KW-1185">Reference proteome</keyword>
<evidence type="ECO:0000313" key="2">
    <source>
        <dbReference type="EMBL" id="CAJ2514328.1"/>
    </source>
</evidence>
<dbReference type="Proteomes" id="UP001295740">
    <property type="component" value="Unassembled WGS sequence"/>
</dbReference>
<organism evidence="2 3">
    <name type="scientific">Anthostomella pinea</name>
    <dbReference type="NCBI Taxonomy" id="933095"/>
    <lineage>
        <taxon>Eukaryota</taxon>
        <taxon>Fungi</taxon>
        <taxon>Dikarya</taxon>
        <taxon>Ascomycota</taxon>
        <taxon>Pezizomycotina</taxon>
        <taxon>Sordariomycetes</taxon>
        <taxon>Xylariomycetidae</taxon>
        <taxon>Xylariales</taxon>
        <taxon>Xylariaceae</taxon>
        <taxon>Anthostomella</taxon>
    </lineage>
</organism>
<feature type="domain" description="SRR1-like" evidence="1">
    <location>
        <begin position="12"/>
        <end position="87"/>
    </location>
</feature>